<dbReference type="AlphaFoldDB" id="K6WJ75"/>
<feature type="compositionally biased region" description="Basic and acidic residues" evidence="1">
    <location>
        <begin position="145"/>
        <end position="174"/>
    </location>
</feature>
<dbReference type="Gene3D" id="3.30.1310.10">
    <property type="entry name" value="Nucleoid-associated protein YbaB-like domain"/>
    <property type="match status" value="1"/>
</dbReference>
<gene>
    <name evidence="2" type="ORF">GORHZ_168_00190</name>
</gene>
<reference evidence="2 3" key="1">
    <citation type="submission" date="2012-08" db="EMBL/GenBank/DDBJ databases">
        <title>Whole genome shotgun sequence of Gordonia rhizosphera NBRC 16068.</title>
        <authorList>
            <person name="Takarada H."/>
            <person name="Isaki S."/>
            <person name="Hosoyama A."/>
            <person name="Tsuchikane K."/>
            <person name="Katsumata H."/>
            <person name="Baba S."/>
            <person name="Ohji S."/>
            <person name="Yamazaki S."/>
            <person name="Fujita N."/>
        </authorList>
    </citation>
    <scope>NUCLEOTIDE SEQUENCE [LARGE SCALE GENOMIC DNA]</scope>
    <source>
        <strain evidence="2 3">NBRC 16068</strain>
    </source>
</reference>
<dbReference type="InterPro" id="IPR036894">
    <property type="entry name" value="YbaB-like_sf"/>
</dbReference>
<evidence type="ECO:0000313" key="3">
    <source>
        <dbReference type="Proteomes" id="UP000008363"/>
    </source>
</evidence>
<evidence type="ECO:0000313" key="2">
    <source>
        <dbReference type="EMBL" id="GAB92222.1"/>
    </source>
</evidence>
<organism evidence="2 3">
    <name type="scientific">Gordonia rhizosphera NBRC 16068</name>
    <dbReference type="NCBI Taxonomy" id="1108045"/>
    <lineage>
        <taxon>Bacteria</taxon>
        <taxon>Bacillati</taxon>
        <taxon>Actinomycetota</taxon>
        <taxon>Actinomycetes</taxon>
        <taxon>Mycobacteriales</taxon>
        <taxon>Gordoniaceae</taxon>
        <taxon>Gordonia</taxon>
    </lineage>
</organism>
<dbReference type="EMBL" id="BAHC01000168">
    <property type="protein sequence ID" value="GAB92222.1"/>
    <property type="molecule type" value="Genomic_DNA"/>
</dbReference>
<dbReference type="eggNOG" id="ENOG5032AEM">
    <property type="taxonomic scope" value="Bacteria"/>
</dbReference>
<dbReference type="GO" id="GO:0003677">
    <property type="term" value="F:DNA binding"/>
    <property type="evidence" value="ECO:0007669"/>
    <property type="project" value="InterPro"/>
</dbReference>
<name>K6WJ75_9ACTN</name>
<sequence length="174" mass="19067">MGFPRTADDVEPLLDTMNSLISEMGVIRERAATLTATATELEGRLRVTVNAQGLVVETALDDEILGEVTAARLGAAFTAATQRAAQEVAQKTHELWAPIIEKQKSLPRATDILDGLTDFGKLFGAKPEPPQTPSRSADEVYMEVEETKAADDEPHYEELSEPDPTRGRFTDRAW</sequence>
<dbReference type="InterPro" id="IPR004401">
    <property type="entry name" value="YbaB/EbfC"/>
</dbReference>
<dbReference type="SUPFAM" id="SSF82607">
    <property type="entry name" value="YbaB-like"/>
    <property type="match status" value="1"/>
</dbReference>
<dbReference type="Pfam" id="PF02575">
    <property type="entry name" value="YbaB_DNA_bd"/>
    <property type="match status" value="1"/>
</dbReference>
<feature type="region of interest" description="Disordered" evidence="1">
    <location>
        <begin position="124"/>
        <end position="174"/>
    </location>
</feature>
<keyword evidence="3" id="KW-1185">Reference proteome</keyword>
<evidence type="ECO:0000256" key="1">
    <source>
        <dbReference type="SAM" id="MobiDB-lite"/>
    </source>
</evidence>
<evidence type="ECO:0008006" key="4">
    <source>
        <dbReference type="Google" id="ProtNLM"/>
    </source>
</evidence>
<comment type="caution">
    <text evidence="2">The sequence shown here is derived from an EMBL/GenBank/DDBJ whole genome shotgun (WGS) entry which is preliminary data.</text>
</comment>
<dbReference type="Proteomes" id="UP000008363">
    <property type="component" value="Unassembled WGS sequence"/>
</dbReference>
<dbReference type="OrthoDB" id="4549950at2"/>
<dbReference type="STRING" id="1108045.GORHZ_168_00190"/>
<protein>
    <recommendedName>
        <fullName evidence="4">YbaB/EbfC DNA-binding family protein</fullName>
    </recommendedName>
</protein>
<accession>K6WJ75</accession>
<proteinExistence type="predicted"/>
<dbReference type="RefSeq" id="WP_006336419.1">
    <property type="nucleotide sequence ID" value="NZ_BAHC01000168.1"/>
</dbReference>